<organism evidence="10 11">
    <name type="scientific">Paenibacillus oenotherae</name>
    <dbReference type="NCBI Taxonomy" id="1435645"/>
    <lineage>
        <taxon>Bacteria</taxon>
        <taxon>Bacillati</taxon>
        <taxon>Bacillota</taxon>
        <taxon>Bacilli</taxon>
        <taxon>Bacillales</taxon>
        <taxon>Paenibacillaceae</taxon>
        <taxon>Paenibacillus</taxon>
    </lineage>
</organism>
<keyword evidence="6" id="KW-0547">Nucleotide-binding</keyword>
<dbReference type="NCBIfam" id="NF001908">
    <property type="entry name" value="PRK00668.1"/>
    <property type="match status" value="1"/>
</dbReference>
<dbReference type="HAMAP" id="MF_00451">
    <property type="entry name" value="NDP_kinase"/>
    <property type="match status" value="1"/>
</dbReference>
<comment type="catalytic activity">
    <reaction evidence="6">
        <text>a ribonucleoside 5'-diphosphate + ATP = a ribonucleoside 5'-triphosphate + ADP</text>
        <dbReference type="Rhea" id="RHEA:18113"/>
        <dbReference type="ChEBI" id="CHEBI:30616"/>
        <dbReference type="ChEBI" id="CHEBI:57930"/>
        <dbReference type="ChEBI" id="CHEBI:61557"/>
        <dbReference type="ChEBI" id="CHEBI:456216"/>
        <dbReference type="EC" id="2.7.4.6"/>
    </reaction>
</comment>
<evidence type="ECO:0000259" key="9">
    <source>
        <dbReference type="SMART" id="SM00562"/>
    </source>
</evidence>
<evidence type="ECO:0000256" key="8">
    <source>
        <dbReference type="RuleBase" id="RU004011"/>
    </source>
</evidence>
<evidence type="ECO:0000256" key="5">
    <source>
        <dbReference type="ARBA" id="ARBA00023080"/>
    </source>
</evidence>
<keyword evidence="4 6" id="KW-0418">Kinase</keyword>
<gene>
    <name evidence="6 10" type="primary">ndk</name>
    <name evidence="10" type="ORF">K0T92_16600</name>
</gene>
<dbReference type="InterPro" id="IPR001564">
    <property type="entry name" value="Nucleoside_diP_kinase"/>
</dbReference>
<dbReference type="PANTHER" id="PTHR11349">
    <property type="entry name" value="NUCLEOSIDE DIPHOSPHATE KINASE"/>
    <property type="match status" value="1"/>
</dbReference>
<evidence type="ECO:0000256" key="6">
    <source>
        <dbReference type="HAMAP-Rule" id="MF_00451"/>
    </source>
</evidence>
<accession>A0ABS7D911</accession>
<dbReference type="EC" id="2.7.4.6" evidence="6"/>
<proteinExistence type="inferred from homology"/>
<feature type="binding site" evidence="6 7">
    <location>
        <position position="12"/>
    </location>
    <ligand>
        <name>ATP</name>
        <dbReference type="ChEBI" id="CHEBI:30616"/>
    </ligand>
</feature>
<dbReference type="SMART" id="SM00562">
    <property type="entry name" value="NDK"/>
    <property type="match status" value="1"/>
</dbReference>
<feature type="active site" description="Pros-phosphohistidine intermediate" evidence="6 7">
    <location>
        <position position="118"/>
    </location>
</feature>
<evidence type="ECO:0000256" key="1">
    <source>
        <dbReference type="ARBA" id="ARBA00001946"/>
    </source>
</evidence>
<feature type="binding site" evidence="6 7">
    <location>
        <position position="94"/>
    </location>
    <ligand>
        <name>ATP</name>
        <dbReference type="ChEBI" id="CHEBI:30616"/>
    </ligand>
</feature>
<evidence type="ECO:0000256" key="2">
    <source>
        <dbReference type="ARBA" id="ARBA00008142"/>
    </source>
</evidence>
<comment type="subcellular location">
    <subcellularLocation>
        <location evidence="6">Cytoplasm</location>
    </subcellularLocation>
</comment>
<comment type="caution">
    <text evidence="10">The sequence shown here is derived from an EMBL/GenBank/DDBJ whole genome shotgun (WGS) entry which is preliminary data.</text>
</comment>
<dbReference type="RefSeq" id="WP_219873593.1">
    <property type="nucleotide sequence ID" value="NZ_JAHZIJ010000012.1"/>
</dbReference>
<keyword evidence="5 6" id="KW-0546">Nucleotide metabolism</keyword>
<dbReference type="Pfam" id="PF00334">
    <property type="entry name" value="NDK"/>
    <property type="match status" value="1"/>
</dbReference>
<comment type="subunit">
    <text evidence="6">Homotetramer.</text>
</comment>
<evidence type="ECO:0000313" key="10">
    <source>
        <dbReference type="EMBL" id="MBW7476355.1"/>
    </source>
</evidence>
<evidence type="ECO:0000313" key="11">
    <source>
        <dbReference type="Proteomes" id="UP000812277"/>
    </source>
</evidence>
<keyword evidence="6" id="KW-0067">ATP-binding</keyword>
<feature type="domain" description="Nucleoside diphosphate kinase-like" evidence="9">
    <location>
        <begin position="4"/>
        <end position="140"/>
    </location>
</feature>
<dbReference type="PRINTS" id="PR01243">
    <property type="entry name" value="NUCDPKINASE"/>
</dbReference>
<keyword evidence="6" id="KW-0479">Metal-binding</keyword>
<protein>
    <recommendedName>
        <fullName evidence="6">Nucleoside diphosphate kinase</fullName>
        <shortName evidence="6">NDK</shortName>
        <shortName evidence="6">NDP kinase</shortName>
        <ecNumber evidence="6">2.7.4.6</ecNumber>
    </recommendedName>
    <alternativeName>
        <fullName evidence="6">Nucleoside-2-P kinase</fullName>
    </alternativeName>
</protein>
<keyword evidence="6" id="KW-0460">Magnesium</keyword>
<name>A0ABS7D911_9BACL</name>
<dbReference type="EMBL" id="JAHZIJ010000012">
    <property type="protein sequence ID" value="MBW7476355.1"/>
    <property type="molecule type" value="Genomic_DNA"/>
</dbReference>
<evidence type="ECO:0000256" key="4">
    <source>
        <dbReference type="ARBA" id="ARBA00022777"/>
    </source>
</evidence>
<dbReference type="Gene3D" id="3.30.70.141">
    <property type="entry name" value="Nucleoside diphosphate kinase-like domain"/>
    <property type="match status" value="1"/>
</dbReference>
<comment type="similarity">
    <text evidence="2 6 7 8">Belongs to the NDK family.</text>
</comment>
<feature type="binding site" evidence="6 7">
    <location>
        <position position="105"/>
    </location>
    <ligand>
        <name>ATP</name>
        <dbReference type="ChEBI" id="CHEBI:30616"/>
    </ligand>
</feature>
<dbReference type="InterPro" id="IPR036850">
    <property type="entry name" value="NDK-like_dom_sf"/>
</dbReference>
<comment type="catalytic activity">
    <reaction evidence="6">
        <text>a 2'-deoxyribonucleoside 5'-diphosphate + ATP = a 2'-deoxyribonucleoside 5'-triphosphate + ADP</text>
        <dbReference type="Rhea" id="RHEA:44640"/>
        <dbReference type="ChEBI" id="CHEBI:30616"/>
        <dbReference type="ChEBI" id="CHEBI:61560"/>
        <dbReference type="ChEBI" id="CHEBI:73316"/>
        <dbReference type="ChEBI" id="CHEBI:456216"/>
        <dbReference type="EC" id="2.7.4.6"/>
    </reaction>
</comment>
<keyword evidence="6" id="KW-0597">Phosphoprotein</keyword>
<comment type="function">
    <text evidence="6">Major role in the synthesis of nucleoside triphosphates other than ATP. The ATP gamma phosphate is transferred to the NDP beta phosphate via a ping-pong mechanism, using a phosphorylated active-site intermediate.</text>
</comment>
<keyword evidence="6" id="KW-0963">Cytoplasm</keyword>
<dbReference type="Proteomes" id="UP000812277">
    <property type="component" value="Unassembled WGS sequence"/>
</dbReference>
<comment type="cofactor">
    <cofactor evidence="1 6">
        <name>Mg(2+)</name>
        <dbReference type="ChEBI" id="CHEBI:18420"/>
    </cofactor>
</comment>
<evidence type="ECO:0000256" key="3">
    <source>
        <dbReference type="ARBA" id="ARBA00022679"/>
    </source>
</evidence>
<dbReference type="PROSITE" id="PS51374">
    <property type="entry name" value="NDPK_LIKE"/>
    <property type="match status" value="1"/>
</dbReference>
<dbReference type="SUPFAM" id="SSF54919">
    <property type="entry name" value="Nucleoside diphosphate kinase, NDK"/>
    <property type="match status" value="1"/>
</dbReference>
<dbReference type="CDD" id="cd04413">
    <property type="entry name" value="NDPk_I"/>
    <property type="match status" value="1"/>
</dbReference>
<reference evidence="10 11" key="1">
    <citation type="submission" date="2021-07" db="EMBL/GenBank/DDBJ databases">
        <title>Paenibacillus radiodurans sp. nov., isolated from the southeastern edge of Tengger Desert.</title>
        <authorList>
            <person name="Zhang G."/>
        </authorList>
    </citation>
    <scope>NUCLEOTIDE SEQUENCE [LARGE SCALE GENOMIC DNA]</scope>
    <source>
        <strain evidence="10 11">DT7-4</strain>
    </source>
</reference>
<keyword evidence="11" id="KW-1185">Reference proteome</keyword>
<dbReference type="InterPro" id="IPR034907">
    <property type="entry name" value="NDK-like_dom"/>
</dbReference>
<dbReference type="GO" id="GO:0004550">
    <property type="term" value="F:nucleoside diphosphate kinase activity"/>
    <property type="evidence" value="ECO:0007669"/>
    <property type="project" value="UniProtKB-EC"/>
</dbReference>
<feature type="binding site" evidence="6 7">
    <location>
        <position position="115"/>
    </location>
    <ligand>
        <name>ATP</name>
        <dbReference type="ChEBI" id="CHEBI:30616"/>
    </ligand>
</feature>
<feature type="binding site" evidence="6 7">
    <location>
        <position position="88"/>
    </location>
    <ligand>
        <name>ATP</name>
        <dbReference type="ChEBI" id="CHEBI:30616"/>
    </ligand>
</feature>
<evidence type="ECO:0000256" key="7">
    <source>
        <dbReference type="PROSITE-ProRule" id="PRU00706"/>
    </source>
</evidence>
<sequence>MLEKTRTFVMVKPDGVQRGLVGDIVKRFEQRGFRLVEAKIMRVDRALAERHYSQHQGKPFFEELVDYITSDSVFAVILEGVNAVAIARSMIGATNPAAALSGTIRGDYATSVEYNIIHGSDSAESVEREIALFFGASDGV</sequence>
<feature type="binding site" evidence="6 7">
    <location>
        <position position="60"/>
    </location>
    <ligand>
        <name>ATP</name>
        <dbReference type="ChEBI" id="CHEBI:30616"/>
    </ligand>
</feature>
<keyword evidence="3 6" id="KW-0808">Transferase</keyword>